<evidence type="ECO:0000313" key="3">
    <source>
        <dbReference type="EnsemblPlants" id="AUR62004465-RA:cds"/>
    </source>
</evidence>
<organism evidence="3 4">
    <name type="scientific">Chenopodium quinoa</name>
    <name type="common">Quinoa</name>
    <dbReference type="NCBI Taxonomy" id="63459"/>
    <lineage>
        <taxon>Eukaryota</taxon>
        <taxon>Viridiplantae</taxon>
        <taxon>Streptophyta</taxon>
        <taxon>Embryophyta</taxon>
        <taxon>Tracheophyta</taxon>
        <taxon>Spermatophyta</taxon>
        <taxon>Magnoliopsida</taxon>
        <taxon>eudicotyledons</taxon>
        <taxon>Gunneridae</taxon>
        <taxon>Pentapetalae</taxon>
        <taxon>Caryophyllales</taxon>
        <taxon>Chenopodiaceae</taxon>
        <taxon>Chenopodioideae</taxon>
        <taxon>Atripliceae</taxon>
        <taxon>Chenopodium</taxon>
    </lineage>
</organism>
<protein>
    <recommendedName>
        <fullName evidence="5">Anthocyanidin reductase</fullName>
    </recommendedName>
</protein>
<keyword evidence="4" id="KW-1185">Reference proteome</keyword>
<reference evidence="3" key="2">
    <citation type="submission" date="2021-03" db="UniProtKB">
        <authorList>
            <consortium name="EnsemblPlants"/>
        </authorList>
    </citation>
    <scope>IDENTIFICATION</scope>
</reference>
<dbReference type="OMA" id="IHLEDAC"/>
<dbReference type="Gene3D" id="3.40.50.720">
    <property type="entry name" value="NAD(P)-binding Rossmann-like Domain"/>
    <property type="match status" value="1"/>
</dbReference>
<sequence>MSCIRSGTVKRLVYTATVMAASPLKDDASGFKDIMDESCWTPIHHPFVNSLPLKDYVISKTESEKAALKFGEDGDLEIVTLACGYRVSLYKTLKELDVLCGKIPIIHLEDACEAHIFCIENDSIKGRFLCASDYVSAAEIAECLQQTHPELNVKPMYMEGPKRAVKWGSTKLIDQGFEYKHDLKMILDDSVKFWRKLDGSL</sequence>
<evidence type="ECO:0000256" key="2">
    <source>
        <dbReference type="ARBA" id="ARBA00023002"/>
    </source>
</evidence>
<evidence type="ECO:0008006" key="5">
    <source>
        <dbReference type="Google" id="ProtNLM"/>
    </source>
</evidence>
<dbReference type="PANTHER" id="PTHR10366:SF696">
    <property type="entry name" value="OS07G0601900 PROTEIN"/>
    <property type="match status" value="1"/>
</dbReference>
<dbReference type="InterPro" id="IPR050425">
    <property type="entry name" value="NAD(P)_dehydrat-like"/>
</dbReference>
<dbReference type="Proteomes" id="UP000596660">
    <property type="component" value="Unplaced"/>
</dbReference>
<dbReference type="GO" id="GO:0016616">
    <property type="term" value="F:oxidoreductase activity, acting on the CH-OH group of donors, NAD or NADP as acceptor"/>
    <property type="evidence" value="ECO:0007669"/>
    <property type="project" value="TreeGrafter"/>
</dbReference>
<dbReference type="AlphaFoldDB" id="A0A803KZK5"/>
<keyword evidence="1" id="KW-0521">NADP</keyword>
<name>A0A803KZK5_CHEQI</name>
<dbReference type="SMR" id="A0A803KZK5"/>
<dbReference type="InterPro" id="IPR036291">
    <property type="entry name" value="NAD(P)-bd_dom_sf"/>
</dbReference>
<dbReference type="SUPFAM" id="SSF51735">
    <property type="entry name" value="NAD(P)-binding Rossmann-fold domains"/>
    <property type="match status" value="1"/>
</dbReference>
<dbReference type="Gramene" id="AUR62004465-RA">
    <property type="protein sequence ID" value="AUR62004465-RA:cds"/>
    <property type="gene ID" value="AUR62004465"/>
</dbReference>
<reference evidence="3" key="1">
    <citation type="journal article" date="2017" name="Nature">
        <title>The genome of Chenopodium quinoa.</title>
        <authorList>
            <person name="Jarvis D.E."/>
            <person name="Ho Y.S."/>
            <person name="Lightfoot D.J."/>
            <person name="Schmoeckel S.M."/>
            <person name="Li B."/>
            <person name="Borm T.J.A."/>
            <person name="Ohyanagi H."/>
            <person name="Mineta K."/>
            <person name="Michell C.T."/>
            <person name="Saber N."/>
            <person name="Kharbatia N.M."/>
            <person name="Rupper R.R."/>
            <person name="Sharp A.R."/>
            <person name="Dally N."/>
            <person name="Boughton B.A."/>
            <person name="Woo Y.H."/>
            <person name="Gao G."/>
            <person name="Schijlen E.G.W.M."/>
            <person name="Guo X."/>
            <person name="Momin A.A."/>
            <person name="Negrao S."/>
            <person name="Al-Babili S."/>
            <person name="Gehring C."/>
            <person name="Roessner U."/>
            <person name="Jung C."/>
            <person name="Murphy K."/>
            <person name="Arold S.T."/>
            <person name="Gojobori T."/>
            <person name="van der Linden C.G."/>
            <person name="van Loo E.N."/>
            <person name="Jellen E.N."/>
            <person name="Maughan P.J."/>
            <person name="Tester M."/>
        </authorList>
    </citation>
    <scope>NUCLEOTIDE SEQUENCE [LARGE SCALE GENOMIC DNA]</scope>
    <source>
        <strain evidence="3">cv. PI 614886</strain>
    </source>
</reference>
<evidence type="ECO:0000256" key="1">
    <source>
        <dbReference type="ARBA" id="ARBA00022857"/>
    </source>
</evidence>
<proteinExistence type="predicted"/>
<keyword evidence="2" id="KW-0560">Oxidoreductase</keyword>
<dbReference type="PANTHER" id="PTHR10366">
    <property type="entry name" value="NAD DEPENDENT EPIMERASE/DEHYDRATASE"/>
    <property type="match status" value="1"/>
</dbReference>
<accession>A0A803KZK5</accession>
<dbReference type="EnsemblPlants" id="AUR62004465-RA">
    <property type="protein sequence ID" value="AUR62004465-RA:cds"/>
    <property type="gene ID" value="AUR62004465"/>
</dbReference>
<evidence type="ECO:0000313" key="4">
    <source>
        <dbReference type="Proteomes" id="UP000596660"/>
    </source>
</evidence>